<dbReference type="Proteomes" id="UP001595791">
    <property type="component" value="Unassembled WGS sequence"/>
</dbReference>
<protein>
    <submittedName>
        <fullName evidence="2">Uncharacterized protein</fullName>
    </submittedName>
</protein>
<feature type="coiled-coil region" evidence="1">
    <location>
        <begin position="48"/>
        <end position="75"/>
    </location>
</feature>
<keyword evidence="3" id="KW-1185">Reference proteome</keyword>
<gene>
    <name evidence="2" type="ORF">ACFOW7_15620</name>
</gene>
<dbReference type="EMBL" id="JBHSBU010000001">
    <property type="protein sequence ID" value="MFC4160769.1"/>
    <property type="molecule type" value="Genomic_DNA"/>
</dbReference>
<reference evidence="3" key="1">
    <citation type="journal article" date="2019" name="Int. J. Syst. Evol. Microbiol.">
        <title>The Global Catalogue of Microorganisms (GCM) 10K type strain sequencing project: providing services to taxonomists for standard genome sequencing and annotation.</title>
        <authorList>
            <consortium name="The Broad Institute Genomics Platform"/>
            <consortium name="The Broad Institute Genome Sequencing Center for Infectious Disease"/>
            <person name="Wu L."/>
            <person name="Ma J."/>
        </authorList>
    </citation>
    <scope>NUCLEOTIDE SEQUENCE [LARGE SCALE GENOMIC DNA]</scope>
    <source>
        <strain evidence="3">LMG 29894</strain>
    </source>
</reference>
<organism evidence="2 3">
    <name type="scientific">Chitinimonas lacunae</name>
    <dbReference type="NCBI Taxonomy" id="1963018"/>
    <lineage>
        <taxon>Bacteria</taxon>
        <taxon>Pseudomonadati</taxon>
        <taxon>Pseudomonadota</taxon>
        <taxon>Betaproteobacteria</taxon>
        <taxon>Neisseriales</taxon>
        <taxon>Chitinibacteraceae</taxon>
        <taxon>Chitinimonas</taxon>
    </lineage>
</organism>
<evidence type="ECO:0000313" key="2">
    <source>
        <dbReference type="EMBL" id="MFC4160769.1"/>
    </source>
</evidence>
<sequence>MALFNKLVTTASDHEPSPATLQGCRQRLEAALHTLIGLRLALSEAEPSINLQSRLLQVETQLRECQRELAMVETSASVHRAIRSISQSGPLVDKASLERLRLRRLADPAPSSDAAAEGRLVRDRLVSLTRPERKESDDAA</sequence>
<dbReference type="RefSeq" id="WP_378165958.1">
    <property type="nucleotide sequence ID" value="NZ_JBHSBU010000001.1"/>
</dbReference>
<accession>A0ABV8MTT7</accession>
<evidence type="ECO:0000313" key="3">
    <source>
        <dbReference type="Proteomes" id="UP001595791"/>
    </source>
</evidence>
<name>A0ABV8MTT7_9NEIS</name>
<evidence type="ECO:0000256" key="1">
    <source>
        <dbReference type="SAM" id="Coils"/>
    </source>
</evidence>
<comment type="caution">
    <text evidence="2">The sequence shown here is derived from an EMBL/GenBank/DDBJ whole genome shotgun (WGS) entry which is preliminary data.</text>
</comment>
<proteinExistence type="predicted"/>
<keyword evidence="1" id="KW-0175">Coiled coil</keyword>